<dbReference type="PROSITE" id="PS00523">
    <property type="entry name" value="SULFATASE_1"/>
    <property type="match status" value="1"/>
</dbReference>
<feature type="region of interest" description="Disordered" evidence="5">
    <location>
        <begin position="701"/>
        <end position="724"/>
    </location>
</feature>
<dbReference type="Gene3D" id="3.40.720.10">
    <property type="entry name" value="Alkaline Phosphatase, subunit A"/>
    <property type="match status" value="1"/>
</dbReference>
<dbReference type="InterPro" id="IPR050738">
    <property type="entry name" value="Sulfatase"/>
</dbReference>
<comment type="similarity">
    <text evidence="1">Belongs to the sulfatase family.</text>
</comment>
<dbReference type="Proteomes" id="UP000580043">
    <property type="component" value="Unassembled WGS sequence"/>
</dbReference>
<feature type="domain" description="Sulfatase N-terminal" evidence="7">
    <location>
        <begin position="61"/>
        <end position="473"/>
    </location>
</feature>
<evidence type="ECO:0000259" key="7">
    <source>
        <dbReference type="Pfam" id="PF00884"/>
    </source>
</evidence>
<dbReference type="PANTHER" id="PTHR42693">
    <property type="entry name" value="ARYLSULFATASE FAMILY MEMBER"/>
    <property type="match status" value="1"/>
</dbReference>
<keyword evidence="9" id="KW-1185">Reference proteome</keyword>
<evidence type="ECO:0000256" key="6">
    <source>
        <dbReference type="SAM" id="SignalP"/>
    </source>
</evidence>
<evidence type="ECO:0000313" key="9">
    <source>
        <dbReference type="Proteomes" id="UP000580043"/>
    </source>
</evidence>
<evidence type="ECO:0000256" key="2">
    <source>
        <dbReference type="ARBA" id="ARBA00022723"/>
    </source>
</evidence>
<keyword evidence="3" id="KW-0378">Hydrolase</keyword>
<dbReference type="PANTHER" id="PTHR42693:SF43">
    <property type="entry name" value="BLL2667 PROTEIN"/>
    <property type="match status" value="1"/>
</dbReference>
<dbReference type="GO" id="GO:0046872">
    <property type="term" value="F:metal ion binding"/>
    <property type="evidence" value="ECO:0007669"/>
    <property type="project" value="UniProtKB-KW"/>
</dbReference>
<dbReference type="EMBL" id="JABBGA010000020">
    <property type="protein sequence ID" value="NML27929.1"/>
    <property type="molecule type" value="Genomic_DNA"/>
</dbReference>
<keyword evidence="4" id="KW-0106">Calcium</keyword>
<keyword evidence="2" id="KW-0479">Metal-binding</keyword>
<organism evidence="8 9">
    <name type="scientific">Zoogloea dura</name>
    <dbReference type="NCBI Taxonomy" id="2728840"/>
    <lineage>
        <taxon>Bacteria</taxon>
        <taxon>Pseudomonadati</taxon>
        <taxon>Pseudomonadota</taxon>
        <taxon>Betaproteobacteria</taxon>
        <taxon>Rhodocyclales</taxon>
        <taxon>Zoogloeaceae</taxon>
        <taxon>Zoogloea</taxon>
    </lineage>
</organism>
<gene>
    <name evidence="8" type="ORF">HHL15_19400</name>
</gene>
<protein>
    <submittedName>
        <fullName evidence="8">Arylsulfatase</fullName>
    </submittedName>
</protein>
<evidence type="ECO:0000313" key="8">
    <source>
        <dbReference type="EMBL" id="NML27929.1"/>
    </source>
</evidence>
<evidence type="ECO:0000256" key="4">
    <source>
        <dbReference type="ARBA" id="ARBA00022837"/>
    </source>
</evidence>
<evidence type="ECO:0000256" key="5">
    <source>
        <dbReference type="SAM" id="MobiDB-lite"/>
    </source>
</evidence>
<sequence>MRSKTLPLAIALALASIAAQAQQAAQVLPRPPEPFAGRIAPDKAQSTPAWPKQVKAAEGAPNVVVVLLDDVGFAQSSTFGGVAETPALEALAQNGLSYNQFHVAALCSPTRAAILTGRNHHEAGFGNVAGASAGFPGYNSVWAKDTVSLAEVLRQNGYSTAAFGKWHNTPEWEITPVGPFDHWPTSLGFEFFYGFHGGADNQWEPRLFRNTTAIEPKATPQQGYHLTADMTDEATRWLRNVDAVYPDKPFFVWFAPGGTHWPHHVPKDWIDRYKGRFDKGWDALREEIFARQKAKGVVPANAVLTPRPPELPAWDSLPAEQRRLLAREAEVTAAYLAYTDYQVGRLLAEIRAQGKGDNTIVFYIVGDNGAEANTALLGRDLVSPDGTPATVAERVRRIEELGGPAFDNQVGSAWAWADNTPFQYGKGIPAYLGGTRNPLVVSWPKGIKDRGTVRSQFSHATDIAPTIYELAGIRFPQKVEGVDQVPLSGKSLGYSFDEPRATSRRSLQYFEIRGTRGIYKDGWWAGSRLVTQGANSALNQAPFGTRKWELYNLDEDFTQSRNLAEQNPGKLAELVAAFDKEAWANDVYPLAPDAGVGRPSLTAGRKLFTYRAGVGRIPSRNGPDVTRRAHSIRAGLDLSGQGGDGVIIADGGRWGGFSLFVKDGRLSYEANAHGHRSGYIVASERLPRGKVQVEFRFEPDGPVSSASAAPAAAGPGQPQPAVPGTGRLYVNGKQVGEGRISKIAYGSYDTLDIGADLGTPVSGEYKVPFSFSGSLDTVQVELL</sequence>
<dbReference type="InterPro" id="IPR017850">
    <property type="entry name" value="Alkaline_phosphatase_core_sf"/>
</dbReference>
<dbReference type="InterPro" id="IPR024607">
    <property type="entry name" value="Sulfatase_CS"/>
</dbReference>
<dbReference type="GO" id="GO:0016787">
    <property type="term" value="F:hydrolase activity"/>
    <property type="evidence" value="ECO:0007669"/>
    <property type="project" value="UniProtKB-KW"/>
</dbReference>
<dbReference type="Pfam" id="PF00884">
    <property type="entry name" value="Sulfatase"/>
    <property type="match status" value="1"/>
</dbReference>
<keyword evidence="6" id="KW-0732">Signal</keyword>
<dbReference type="CDD" id="cd16025">
    <property type="entry name" value="PAS_like"/>
    <property type="match status" value="1"/>
</dbReference>
<reference evidence="8 9" key="1">
    <citation type="submission" date="2020-04" db="EMBL/GenBank/DDBJ databases">
        <title>Zoogloea sp. G-4-1-14 isolated from soil.</title>
        <authorList>
            <person name="Dahal R.H."/>
        </authorList>
    </citation>
    <scope>NUCLEOTIDE SEQUENCE [LARGE SCALE GENOMIC DNA]</scope>
    <source>
        <strain evidence="8 9">G-4-1-14</strain>
    </source>
</reference>
<feature type="signal peptide" evidence="6">
    <location>
        <begin position="1"/>
        <end position="21"/>
    </location>
</feature>
<accession>A0A848G908</accession>
<feature type="chain" id="PRO_5032836039" evidence="6">
    <location>
        <begin position="22"/>
        <end position="783"/>
    </location>
</feature>
<evidence type="ECO:0000256" key="3">
    <source>
        <dbReference type="ARBA" id="ARBA00022801"/>
    </source>
</evidence>
<dbReference type="SUPFAM" id="SSF53649">
    <property type="entry name" value="Alkaline phosphatase-like"/>
    <property type="match status" value="1"/>
</dbReference>
<comment type="caution">
    <text evidence="8">The sequence shown here is derived from an EMBL/GenBank/DDBJ whole genome shotgun (WGS) entry which is preliminary data.</text>
</comment>
<proteinExistence type="inferred from homology"/>
<feature type="compositionally biased region" description="Low complexity" evidence="5">
    <location>
        <begin position="701"/>
        <end position="716"/>
    </location>
</feature>
<dbReference type="Gene3D" id="3.30.1120.10">
    <property type="match status" value="1"/>
</dbReference>
<evidence type="ECO:0000256" key="1">
    <source>
        <dbReference type="ARBA" id="ARBA00008779"/>
    </source>
</evidence>
<dbReference type="RefSeq" id="WP_169147464.1">
    <property type="nucleotide sequence ID" value="NZ_JABBGA010000020.1"/>
</dbReference>
<dbReference type="AlphaFoldDB" id="A0A848G908"/>
<dbReference type="InterPro" id="IPR000917">
    <property type="entry name" value="Sulfatase_N"/>
</dbReference>
<name>A0A848G908_9RHOO</name>